<dbReference type="Gene3D" id="2.40.50.100">
    <property type="match status" value="1"/>
</dbReference>
<keyword evidence="2" id="KW-1003">Cell membrane</keyword>
<evidence type="ECO:0000256" key="1">
    <source>
        <dbReference type="ARBA" id="ARBA00004651"/>
    </source>
</evidence>
<evidence type="ECO:0000256" key="2">
    <source>
        <dbReference type="ARBA" id="ARBA00022475"/>
    </source>
</evidence>
<evidence type="ECO:0000259" key="10">
    <source>
        <dbReference type="Pfam" id="PF25954"/>
    </source>
</evidence>
<keyword evidence="4 7" id="KW-1133">Transmembrane helix</keyword>
<feature type="transmembrane region" description="Helical" evidence="7">
    <location>
        <begin position="15"/>
        <end position="32"/>
    </location>
</feature>
<dbReference type="InterPro" id="IPR025857">
    <property type="entry name" value="MacB_PCD"/>
</dbReference>
<dbReference type="InterPro" id="IPR003838">
    <property type="entry name" value="ABC3_permease_C"/>
</dbReference>
<gene>
    <name evidence="11" type="primary">lolC_5</name>
    <name evidence="11" type="ORF">GALL_396060</name>
</gene>
<keyword evidence="6" id="KW-0175">Coiled coil</keyword>
<reference evidence="11" key="1">
    <citation type="submission" date="2016-10" db="EMBL/GenBank/DDBJ databases">
        <title>Sequence of Gallionella enrichment culture.</title>
        <authorList>
            <person name="Poehlein A."/>
            <person name="Muehling M."/>
            <person name="Daniel R."/>
        </authorList>
    </citation>
    <scope>NUCLEOTIDE SEQUENCE</scope>
</reference>
<dbReference type="Pfam" id="PF25954">
    <property type="entry name" value="Beta-barrel_RND_2"/>
    <property type="match status" value="1"/>
</dbReference>
<keyword evidence="5 7" id="KW-0472">Membrane</keyword>
<dbReference type="GO" id="GO:0022857">
    <property type="term" value="F:transmembrane transporter activity"/>
    <property type="evidence" value="ECO:0007669"/>
    <property type="project" value="InterPro"/>
</dbReference>
<evidence type="ECO:0000256" key="4">
    <source>
        <dbReference type="ARBA" id="ARBA00022989"/>
    </source>
</evidence>
<feature type="domain" description="MacB-like periplasmic core" evidence="9">
    <location>
        <begin position="349"/>
        <end position="578"/>
    </location>
</feature>
<evidence type="ECO:0000259" key="8">
    <source>
        <dbReference type="Pfam" id="PF02687"/>
    </source>
</evidence>
<dbReference type="PANTHER" id="PTHR30489">
    <property type="entry name" value="LIPOPROTEIN-RELEASING SYSTEM TRANSMEMBRANE PROTEIN LOLE"/>
    <property type="match status" value="1"/>
</dbReference>
<evidence type="ECO:0000313" key="11">
    <source>
        <dbReference type="EMBL" id="OIQ78684.1"/>
    </source>
</evidence>
<dbReference type="Gene3D" id="2.40.30.170">
    <property type="match status" value="1"/>
</dbReference>
<feature type="transmembrane region" description="Helical" evidence="7">
    <location>
        <begin position="651"/>
        <end position="679"/>
    </location>
</feature>
<organism evidence="11">
    <name type="scientific">mine drainage metagenome</name>
    <dbReference type="NCBI Taxonomy" id="410659"/>
    <lineage>
        <taxon>unclassified sequences</taxon>
        <taxon>metagenomes</taxon>
        <taxon>ecological metagenomes</taxon>
    </lineage>
</organism>
<dbReference type="AlphaFoldDB" id="A0A1J5QFB2"/>
<dbReference type="SUPFAM" id="SSF111369">
    <property type="entry name" value="HlyD-like secretion proteins"/>
    <property type="match status" value="2"/>
</dbReference>
<sequence>MSAHPVAPRSLWPRLLWPLAALSILAVAAWWWSRPPAVPGYRIERRDLVQDVVATGYVITPSRVQVASEITGTVVKRLVDRGDHVEPGQALVELRSDQTSALLDQARAALRQLREQGRPQAAAALAQAKTQLEQAERDFKRSQAVFDAGGGSAQQLEQAQTGLRNARQQRDSAQAAYTAVAPGGSQERALEAALTAASAVNARSVVRAGVGGVVLARNVEVGDTVTPGESLYTLAMDGPTEISLPVNEQSIGNLQIGQQARCVADAYPGRNFGAQVSFLAPQVDRTSGTLEVRLRVPNPPVWLRQDMTVSADIVTAQRSKTLVVPNDALRQIDGDQGTVLVLRDGRAQSLLILIGIAVGSAVIVFITALVTALQGNIVNRTLGSQPQIVVKAPDLEPLRSPPAPDTVYLSRIDPRPQRLRGIDNAEAVLHAVRAMPDVSAATPVVSGPAFAQRGNAVRAVAVIGIEPGSYVRIIPLNTDIVAGQFAVGAEKILIGSRLASDLGLSIGDTLRLTGPSGQAQAFRVAGIFTIGVRDVDERQVYLGLQQAQTLLGLPGAITEVDLSVHELFSAEAVAERIASTFGVKAESWMTTNSQLLNALRSQSLSTNIIRLSVALSVALGIASVLAVSVVQRTREIGILRAMGATRWRMMTVFLIQGGVLGLIGSSVGALVGVGFVQIFNVYGPRLFPIGVSNWLVPQAMLVATLAGVLTCR</sequence>
<accession>A0A1J5QFB2</accession>
<dbReference type="NCBIfam" id="TIGR01730">
    <property type="entry name" value="RND_mfp"/>
    <property type="match status" value="1"/>
</dbReference>
<dbReference type="Pfam" id="PF12704">
    <property type="entry name" value="MacB_PCD"/>
    <property type="match status" value="1"/>
</dbReference>
<comment type="caution">
    <text evidence="11">The sequence shown here is derived from an EMBL/GenBank/DDBJ whole genome shotgun (WGS) entry which is preliminary data.</text>
</comment>
<feature type="coiled-coil region" evidence="6">
    <location>
        <begin position="96"/>
        <end position="176"/>
    </location>
</feature>
<evidence type="ECO:0000256" key="6">
    <source>
        <dbReference type="SAM" id="Coils"/>
    </source>
</evidence>
<proteinExistence type="predicted"/>
<dbReference type="EMBL" id="MLJW01001355">
    <property type="protein sequence ID" value="OIQ78684.1"/>
    <property type="molecule type" value="Genomic_DNA"/>
</dbReference>
<dbReference type="GO" id="GO:0044874">
    <property type="term" value="P:lipoprotein localization to outer membrane"/>
    <property type="evidence" value="ECO:0007669"/>
    <property type="project" value="TreeGrafter"/>
</dbReference>
<feature type="domain" description="CusB-like beta-barrel" evidence="10">
    <location>
        <begin position="245"/>
        <end position="315"/>
    </location>
</feature>
<evidence type="ECO:0000256" key="3">
    <source>
        <dbReference type="ARBA" id="ARBA00022692"/>
    </source>
</evidence>
<evidence type="ECO:0000259" key="9">
    <source>
        <dbReference type="Pfam" id="PF12704"/>
    </source>
</evidence>
<dbReference type="InterPro" id="IPR006143">
    <property type="entry name" value="RND_pump_MFP"/>
</dbReference>
<dbReference type="PANTHER" id="PTHR30489:SF0">
    <property type="entry name" value="LIPOPROTEIN-RELEASING SYSTEM TRANSMEMBRANE PROTEIN LOLE"/>
    <property type="match status" value="1"/>
</dbReference>
<evidence type="ECO:0000256" key="7">
    <source>
        <dbReference type="SAM" id="Phobius"/>
    </source>
</evidence>
<evidence type="ECO:0000256" key="5">
    <source>
        <dbReference type="ARBA" id="ARBA00023136"/>
    </source>
</evidence>
<name>A0A1J5QFB2_9ZZZZ</name>
<dbReference type="GO" id="GO:0098797">
    <property type="term" value="C:plasma membrane protein complex"/>
    <property type="evidence" value="ECO:0007669"/>
    <property type="project" value="TreeGrafter"/>
</dbReference>
<keyword evidence="11" id="KW-0449">Lipoprotein</keyword>
<keyword evidence="3 7" id="KW-0812">Transmembrane</keyword>
<feature type="transmembrane region" description="Helical" evidence="7">
    <location>
        <begin position="691"/>
        <end position="711"/>
    </location>
</feature>
<dbReference type="InterPro" id="IPR058792">
    <property type="entry name" value="Beta-barrel_RND_2"/>
</dbReference>
<protein>
    <submittedName>
        <fullName evidence="11">Lipoprotein-releasing system transmembrane protein LolC</fullName>
    </submittedName>
</protein>
<feature type="domain" description="ABC3 transporter permease C-terminal" evidence="8">
    <location>
        <begin position="611"/>
        <end position="711"/>
    </location>
</feature>
<comment type="subcellular location">
    <subcellularLocation>
        <location evidence="1">Cell membrane</location>
        <topology evidence="1">Multi-pass membrane protein</topology>
    </subcellularLocation>
</comment>
<feature type="transmembrane region" description="Helical" evidence="7">
    <location>
        <begin position="350"/>
        <end position="373"/>
    </location>
</feature>
<dbReference type="Pfam" id="PF02687">
    <property type="entry name" value="FtsX"/>
    <property type="match status" value="1"/>
</dbReference>
<dbReference type="Gene3D" id="1.10.287.470">
    <property type="entry name" value="Helix hairpin bin"/>
    <property type="match status" value="1"/>
</dbReference>
<feature type="transmembrane region" description="Helical" evidence="7">
    <location>
        <begin position="608"/>
        <end position="630"/>
    </location>
</feature>
<dbReference type="InterPro" id="IPR051447">
    <property type="entry name" value="Lipoprotein-release_system"/>
</dbReference>
<dbReference type="Gene3D" id="2.40.420.20">
    <property type="match status" value="1"/>
</dbReference>